<sequence>MPMNDKEIIEYYGGATKLARKLGFSSHHDVIKVNQWKTRGIPARIKLAFPEVFLRRIFKK</sequence>
<proteinExistence type="predicted"/>
<dbReference type="InterPro" id="IPR010982">
    <property type="entry name" value="Lambda_DNA-bd_dom_sf"/>
</dbReference>
<reference evidence="1" key="1">
    <citation type="submission" date="2020-04" db="EMBL/GenBank/DDBJ databases">
        <authorList>
            <person name="Chiriac C."/>
            <person name="Salcher M."/>
            <person name="Ghai R."/>
            <person name="Kavagutti S V."/>
        </authorList>
    </citation>
    <scope>NUCLEOTIDE SEQUENCE</scope>
</reference>
<accession>A0A6J5L3P8</accession>
<organism evidence="1">
    <name type="scientific">uncultured Caudovirales phage</name>
    <dbReference type="NCBI Taxonomy" id="2100421"/>
    <lineage>
        <taxon>Viruses</taxon>
        <taxon>Duplodnaviria</taxon>
        <taxon>Heunggongvirae</taxon>
        <taxon>Uroviricota</taxon>
        <taxon>Caudoviricetes</taxon>
        <taxon>Peduoviridae</taxon>
        <taxon>Maltschvirus</taxon>
        <taxon>Maltschvirus maltsch</taxon>
    </lineage>
</organism>
<protein>
    <submittedName>
        <fullName evidence="1">Uncharacterized protein</fullName>
    </submittedName>
</protein>
<gene>
    <name evidence="1" type="ORF">UFOVP96_32</name>
</gene>
<dbReference type="GO" id="GO:0003677">
    <property type="term" value="F:DNA binding"/>
    <property type="evidence" value="ECO:0007669"/>
    <property type="project" value="InterPro"/>
</dbReference>
<dbReference type="EMBL" id="LR796215">
    <property type="protein sequence ID" value="CAB4127863.1"/>
    <property type="molecule type" value="Genomic_DNA"/>
</dbReference>
<evidence type="ECO:0000313" key="1">
    <source>
        <dbReference type="EMBL" id="CAB4127863.1"/>
    </source>
</evidence>
<name>A0A6J5L3P8_9CAUD</name>
<dbReference type="Gene3D" id="1.10.260.40">
    <property type="entry name" value="lambda repressor-like DNA-binding domains"/>
    <property type="match status" value="1"/>
</dbReference>